<name>Q231S9_TETTS</name>
<dbReference type="KEGG" id="tet:TTHERM_00782120"/>
<dbReference type="EMBL" id="GG662770">
    <property type="protein sequence ID" value="EAR91223.2"/>
    <property type="molecule type" value="Genomic_DNA"/>
</dbReference>
<evidence type="ECO:0000313" key="1">
    <source>
        <dbReference type="EMBL" id="EAR91223.2"/>
    </source>
</evidence>
<dbReference type="RefSeq" id="XP_001011468.2">
    <property type="nucleotide sequence ID" value="XM_001011468.2"/>
</dbReference>
<keyword evidence="2" id="KW-1185">Reference proteome</keyword>
<organism evidence="1 2">
    <name type="scientific">Tetrahymena thermophila (strain SB210)</name>
    <dbReference type="NCBI Taxonomy" id="312017"/>
    <lineage>
        <taxon>Eukaryota</taxon>
        <taxon>Sar</taxon>
        <taxon>Alveolata</taxon>
        <taxon>Ciliophora</taxon>
        <taxon>Intramacronucleata</taxon>
        <taxon>Oligohymenophorea</taxon>
        <taxon>Hymenostomatida</taxon>
        <taxon>Tetrahymenina</taxon>
        <taxon>Tetrahymenidae</taxon>
        <taxon>Tetrahymena</taxon>
    </lineage>
</organism>
<protein>
    <submittedName>
        <fullName evidence="1">Uncharacterized protein</fullName>
    </submittedName>
</protein>
<dbReference type="AlphaFoldDB" id="Q231S9"/>
<gene>
    <name evidence="1" type="ORF">TTHERM_00782120</name>
</gene>
<dbReference type="InParanoid" id="Q231S9"/>
<proteinExistence type="predicted"/>
<sequence length="497" mass="58335">MKDQLIKLIEEEDFLNQDIYTNYPFLKQERQHFNQIAKSICLKNQTFQPDLEDTLAQQTNQIDTTQLRIGGKSEQNTDSFALETITKFICEQWENSLKQKINLKDNSHFYGLKDNVIELDQPQLEDFKIITFLIPGNGIEKNNASENFGLLENCMDIESQKNLFVFFKWQEDISILQIASKLLKTFVLEYENKKNYQEYLENFLNYYLGKFCLNKLKRIVYQLIQQLKICIKLPKLAISILRNIIDLFEKALDSIIKYFQDTYQRSIDFGIALAEYLNNWNLIGNLQIDFLGYDYGTVVIAQALKRLVNPARYIILMGGVAKITDIEQSYKLKRFKKCCNFYSTNDIFVETFIQNTNLLGDQLLIGVNSICEENKDFFSNYDTEIGCSGYINKYKELYDKAMTTFKNGSSNEGQNKKRQSNNYYSKIKQFYDEQKTYILAFAVSLIMKCGFGWNKPIIITLLVTIFIKIFKMTYNAINENYIKLCNFLNIRVPNYPY</sequence>
<dbReference type="GeneID" id="7842026"/>
<reference evidence="2" key="1">
    <citation type="journal article" date="2006" name="PLoS Biol.">
        <title>Macronuclear genome sequence of the ciliate Tetrahymena thermophila, a model eukaryote.</title>
        <authorList>
            <person name="Eisen J.A."/>
            <person name="Coyne R.S."/>
            <person name="Wu M."/>
            <person name="Wu D."/>
            <person name="Thiagarajan M."/>
            <person name="Wortman J.R."/>
            <person name="Badger J.H."/>
            <person name="Ren Q."/>
            <person name="Amedeo P."/>
            <person name="Jones K.M."/>
            <person name="Tallon L.J."/>
            <person name="Delcher A.L."/>
            <person name="Salzberg S.L."/>
            <person name="Silva J.C."/>
            <person name="Haas B.J."/>
            <person name="Majoros W.H."/>
            <person name="Farzad M."/>
            <person name="Carlton J.M."/>
            <person name="Smith R.K. Jr."/>
            <person name="Garg J."/>
            <person name="Pearlman R.E."/>
            <person name="Karrer K.M."/>
            <person name="Sun L."/>
            <person name="Manning G."/>
            <person name="Elde N.C."/>
            <person name="Turkewitz A.P."/>
            <person name="Asai D.J."/>
            <person name="Wilkes D.E."/>
            <person name="Wang Y."/>
            <person name="Cai H."/>
            <person name="Collins K."/>
            <person name="Stewart B.A."/>
            <person name="Lee S.R."/>
            <person name="Wilamowska K."/>
            <person name="Weinberg Z."/>
            <person name="Ruzzo W.L."/>
            <person name="Wloga D."/>
            <person name="Gaertig J."/>
            <person name="Frankel J."/>
            <person name="Tsao C.-C."/>
            <person name="Gorovsky M.A."/>
            <person name="Keeling P.J."/>
            <person name="Waller R.F."/>
            <person name="Patron N.J."/>
            <person name="Cherry J.M."/>
            <person name="Stover N.A."/>
            <person name="Krieger C.J."/>
            <person name="del Toro C."/>
            <person name="Ryder H.F."/>
            <person name="Williamson S.C."/>
            <person name="Barbeau R.A."/>
            <person name="Hamilton E.P."/>
            <person name="Orias E."/>
        </authorList>
    </citation>
    <scope>NUCLEOTIDE SEQUENCE [LARGE SCALE GENOMIC DNA]</scope>
    <source>
        <strain evidence="2">SB210</strain>
    </source>
</reference>
<accession>Q231S9</accession>
<dbReference type="HOGENOM" id="CLU_512448_0_0_1"/>
<evidence type="ECO:0000313" key="2">
    <source>
        <dbReference type="Proteomes" id="UP000009168"/>
    </source>
</evidence>
<dbReference type="Proteomes" id="UP000009168">
    <property type="component" value="Unassembled WGS sequence"/>
</dbReference>